<dbReference type="EMBL" id="MU006108">
    <property type="protein sequence ID" value="KAF2835537.1"/>
    <property type="molecule type" value="Genomic_DNA"/>
</dbReference>
<protein>
    <submittedName>
        <fullName evidence="1">Uncharacterized protein</fullName>
    </submittedName>
</protein>
<evidence type="ECO:0000313" key="1">
    <source>
        <dbReference type="EMBL" id="KAF2835537.1"/>
    </source>
</evidence>
<name>A0A9P4S5B4_9PEZI</name>
<keyword evidence="2" id="KW-1185">Reference proteome</keyword>
<dbReference type="Proteomes" id="UP000799429">
    <property type="component" value="Unassembled WGS sequence"/>
</dbReference>
<accession>A0A9P4S5B4</accession>
<sequence length="99" mass="11412">MSLILTYCSLSKAIYLSIYLLLLLRSPLESDTRYAPASSINLEDFDDWTTARESSNQQAQAIRYAWDMNMILSDLHFCIRTPHECLKHLNEGASDLLQR</sequence>
<comment type="caution">
    <text evidence="1">The sequence shown here is derived from an EMBL/GenBank/DDBJ whole genome shotgun (WGS) entry which is preliminary data.</text>
</comment>
<reference evidence="1" key="1">
    <citation type="journal article" date="2020" name="Stud. Mycol.">
        <title>101 Dothideomycetes genomes: a test case for predicting lifestyles and emergence of pathogens.</title>
        <authorList>
            <person name="Haridas S."/>
            <person name="Albert R."/>
            <person name="Binder M."/>
            <person name="Bloem J."/>
            <person name="Labutti K."/>
            <person name="Salamov A."/>
            <person name="Andreopoulos B."/>
            <person name="Baker S."/>
            <person name="Barry K."/>
            <person name="Bills G."/>
            <person name="Bluhm B."/>
            <person name="Cannon C."/>
            <person name="Castanera R."/>
            <person name="Culley D."/>
            <person name="Daum C."/>
            <person name="Ezra D."/>
            <person name="Gonzalez J."/>
            <person name="Henrissat B."/>
            <person name="Kuo A."/>
            <person name="Liang C."/>
            <person name="Lipzen A."/>
            <person name="Lutzoni F."/>
            <person name="Magnuson J."/>
            <person name="Mondo S."/>
            <person name="Nolan M."/>
            <person name="Ohm R."/>
            <person name="Pangilinan J."/>
            <person name="Park H.-J."/>
            <person name="Ramirez L."/>
            <person name="Alfaro M."/>
            <person name="Sun H."/>
            <person name="Tritt A."/>
            <person name="Yoshinaga Y."/>
            <person name="Zwiers L.-H."/>
            <person name="Turgeon B."/>
            <person name="Goodwin S."/>
            <person name="Spatafora J."/>
            <person name="Crous P."/>
            <person name="Grigoriev I."/>
        </authorList>
    </citation>
    <scope>NUCLEOTIDE SEQUENCE</scope>
    <source>
        <strain evidence="1">CBS 101060</strain>
    </source>
</reference>
<evidence type="ECO:0000313" key="2">
    <source>
        <dbReference type="Proteomes" id="UP000799429"/>
    </source>
</evidence>
<proteinExistence type="predicted"/>
<gene>
    <name evidence="1" type="ORF">M501DRAFT_999010</name>
</gene>
<dbReference type="AlphaFoldDB" id="A0A9P4S5B4"/>
<organism evidence="1 2">
    <name type="scientific">Patellaria atrata CBS 101060</name>
    <dbReference type="NCBI Taxonomy" id="1346257"/>
    <lineage>
        <taxon>Eukaryota</taxon>
        <taxon>Fungi</taxon>
        <taxon>Dikarya</taxon>
        <taxon>Ascomycota</taxon>
        <taxon>Pezizomycotina</taxon>
        <taxon>Dothideomycetes</taxon>
        <taxon>Dothideomycetes incertae sedis</taxon>
        <taxon>Patellariales</taxon>
        <taxon>Patellariaceae</taxon>
        <taxon>Patellaria</taxon>
    </lineage>
</organism>